<comment type="caution">
    <text evidence="2">The sequence shown here is derived from an EMBL/GenBank/DDBJ whole genome shotgun (WGS) entry which is preliminary data.</text>
</comment>
<dbReference type="Proteomes" id="UP001214441">
    <property type="component" value="Unassembled WGS sequence"/>
</dbReference>
<dbReference type="EMBL" id="JANCPR020000080">
    <property type="protein sequence ID" value="MDJ1138279.1"/>
    <property type="molecule type" value="Genomic_DNA"/>
</dbReference>
<dbReference type="RefSeq" id="WP_274046770.1">
    <property type="nucleotide sequence ID" value="NZ_JANCPR020000080.1"/>
</dbReference>
<evidence type="ECO:0000256" key="1">
    <source>
        <dbReference type="SAM" id="MobiDB-lite"/>
    </source>
</evidence>
<keyword evidence="3" id="KW-1185">Reference proteome</keyword>
<protein>
    <submittedName>
        <fullName evidence="2">Uncharacterized protein</fullName>
    </submittedName>
</protein>
<proteinExistence type="predicted"/>
<organism evidence="2 3">
    <name type="scientific">Streptomyces iconiensis</name>
    <dbReference type="NCBI Taxonomy" id="1384038"/>
    <lineage>
        <taxon>Bacteria</taxon>
        <taxon>Bacillati</taxon>
        <taxon>Actinomycetota</taxon>
        <taxon>Actinomycetes</taxon>
        <taxon>Kitasatosporales</taxon>
        <taxon>Streptomycetaceae</taxon>
        <taxon>Streptomyces</taxon>
    </lineage>
</organism>
<evidence type="ECO:0000313" key="3">
    <source>
        <dbReference type="Proteomes" id="UP001214441"/>
    </source>
</evidence>
<name>A0ABT7ABA5_9ACTN</name>
<gene>
    <name evidence="2" type="ORF">NMN56_041255</name>
</gene>
<reference evidence="2 3" key="1">
    <citation type="submission" date="2023-05" db="EMBL/GenBank/DDBJ databases">
        <title>Streptantibioticus silvisoli sp. nov., acidotolerant actinomycetes 1 from pine litter.</title>
        <authorList>
            <person name="Swiecimska M."/>
            <person name="Golinska P."/>
            <person name="Sangal V."/>
            <person name="Wachnowicz B."/>
            <person name="Goodfellow M."/>
        </authorList>
    </citation>
    <scope>NUCLEOTIDE SEQUENCE [LARGE SCALE GENOMIC DNA]</scope>
    <source>
        <strain evidence="2 3">DSM 42109</strain>
    </source>
</reference>
<evidence type="ECO:0000313" key="2">
    <source>
        <dbReference type="EMBL" id="MDJ1138279.1"/>
    </source>
</evidence>
<accession>A0ABT7ABA5</accession>
<sequence length="177" mass="18851">MTWEMGLDYVNALAWPLVTLALCMVFRAQLRAALTRLTSLNTPLGGASFDTSAEQALSVANAPSQGPDFASLHRLVAASPPTAVSEAFQQGYLSLQRARGEHASDAERLGEIEALVTLLDQERLRLLAGAERLTHRNAADYVQVVERAHAAAVRSANSPLPGFSAGRGAAEQTQLDA</sequence>
<feature type="region of interest" description="Disordered" evidence="1">
    <location>
        <begin position="157"/>
        <end position="177"/>
    </location>
</feature>